<reference evidence="2" key="1">
    <citation type="submission" date="2020-11" db="EMBL/GenBank/DDBJ databases">
        <authorList>
            <consortium name="DOE Joint Genome Institute"/>
            <person name="Ahrendt S."/>
            <person name="Riley R."/>
            <person name="Andreopoulos W."/>
            <person name="Labutti K."/>
            <person name="Pangilinan J."/>
            <person name="Ruiz-Duenas F.J."/>
            <person name="Barrasa J.M."/>
            <person name="Sanchez-Garcia M."/>
            <person name="Camarero S."/>
            <person name="Miyauchi S."/>
            <person name="Serrano A."/>
            <person name="Linde D."/>
            <person name="Babiker R."/>
            <person name="Drula E."/>
            <person name="Ayuso-Fernandez I."/>
            <person name="Pacheco R."/>
            <person name="Padilla G."/>
            <person name="Ferreira P."/>
            <person name="Barriuso J."/>
            <person name="Kellner H."/>
            <person name="Castanera R."/>
            <person name="Alfaro M."/>
            <person name="Ramirez L."/>
            <person name="Pisabarro A.G."/>
            <person name="Kuo A."/>
            <person name="Tritt A."/>
            <person name="Lipzen A."/>
            <person name="He G."/>
            <person name="Yan M."/>
            <person name="Ng V."/>
            <person name="Cullen D."/>
            <person name="Martin F."/>
            <person name="Rosso M.-N."/>
            <person name="Henrissat B."/>
            <person name="Hibbett D."/>
            <person name="Martinez A.T."/>
            <person name="Grigoriev I.V."/>
        </authorList>
    </citation>
    <scope>NUCLEOTIDE SEQUENCE</scope>
    <source>
        <strain evidence="2">MF-IS2</strain>
    </source>
</reference>
<evidence type="ECO:0000313" key="2">
    <source>
        <dbReference type="EMBL" id="KAF9439864.1"/>
    </source>
</evidence>
<keyword evidence="3" id="KW-1185">Reference proteome</keyword>
<gene>
    <name evidence="2" type="ORF">P691DRAFT_768693</name>
</gene>
<proteinExistence type="predicted"/>
<evidence type="ECO:0000313" key="3">
    <source>
        <dbReference type="Proteomes" id="UP000807342"/>
    </source>
</evidence>
<protein>
    <submittedName>
        <fullName evidence="2">Uncharacterized protein</fullName>
    </submittedName>
</protein>
<comment type="caution">
    <text evidence="2">The sequence shown here is derived from an EMBL/GenBank/DDBJ whole genome shotgun (WGS) entry which is preliminary data.</text>
</comment>
<organism evidence="2 3">
    <name type="scientific">Macrolepiota fuliginosa MF-IS2</name>
    <dbReference type="NCBI Taxonomy" id="1400762"/>
    <lineage>
        <taxon>Eukaryota</taxon>
        <taxon>Fungi</taxon>
        <taxon>Dikarya</taxon>
        <taxon>Basidiomycota</taxon>
        <taxon>Agaricomycotina</taxon>
        <taxon>Agaricomycetes</taxon>
        <taxon>Agaricomycetidae</taxon>
        <taxon>Agaricales</taxon>
        <taxon>Agaricineae</taxon>
        <taxon>Agaricaceae</taxon>
        <taxon>Macrolepiota</taxon>
    </lineage>
</organism>
<evidence type="ECO:0000256" key="1">
    <source>
        <dbReference type="SAM" id="MobiDB-lite"/>
    </source>
</evidence>
<dbReference type="AlphaFoldDB" id="A0A9P5WW22"/>
<feature type="region of interest" description="Disordered" evidence="1">
    <location>
        <begin position="55"/>
        <end position="84"/>
    </location>
</feature>
<feature type="compositionally biased region" description="Pro residues" evidence="1">
    <location>
        <begin position="68"/>
        <end position="81"/>
    </location>
</feature>
<name>A0A9P5WW22_9AGAR</name>
<dbReference type="Proteomes" id="UP000807342">
    <property type="component" value="Unassembled WGS sequence"/>
</dbReference>
<accession>A0A9P5WW22</accession>
<sequence>MPEEDGQPAQQPPQAPNYVALAYQPLGQQVMDDTGISEEDAVLLLGRIMNQVRIQQGDCNGEDDSHAPPGPVQPPVSTPPPNKKKTIWITQDKMVSSNWIPTPSKSVLWKLHLFEYVELWHFTMQGCIEGSKATNAVNAETISITYST</sequence>
<dbReference type="EMBL" id="MU153240">
    <property type="protein sequence ID" value="KAF9439864.1"/>
    <property type="molecule type" value="Genomic_DNA"/>
</dbReference>